<reference evidence="2" key="1">
    <citation type="submission" date="2025-08" db="UniProtKB">
        <authorList>
            <consortium name="Ensembl"/>
        </authorList>
    </citation>
    <scope>IDENTIFICATION</scope>
</reference>
<evidence type="ECO:0000313" key="3">
    <source>
        <dbReference type="Proteomes" id="UP001108240"/>
    </source>
</evidence>
<dbReference type="Proteomes" id="UP001108240">
    <property type="component" value="Unplaced"/>
</dbReference>
<organism evidence="2 3">
    <name type="scientific">Cyprinus carpio carpio</name>
    <dbReference type="NCBI Taxonomy" id="630221"/>
    <lineage>
        <taxon>Eukaryota</taxon>
        <taxon>Metazoa</taxon>
        <taxon>Chordata</taxon>
        <taxon>Craniata</taxon>
        <taxon>Vertebrata</taxon>
        <taxon>Euteleostomi</taxon>
        <taxon>Actinopterygii</taxon>
        <taxon>Neopterygii</taxon>
        <taxon>Teleostei</taxon>
        <taxon>Ostariophysi</taxon>
        <taxon>Cypriniformes</taxon>
        <taxon>Cyprinidae</taxon>
        <taxon>Cyprininae</taxon>
        <taxon>Cyprinus</taxon>
    </lineage>
</organism>
<dbReference type="PANTHER" id="PTHR37984:SF15">
    <property type="entry name" value="INTEGRASE CATALYTIC DOMAIN-CONTAINING PROTEIN"/>
    <property type="match status" value="1"/>
</dbReference>
<dbReference type="PROSITE" id="PS50994">
    <property type="entry name" value="INTEGRASE"/>
    <property type="match status" value="1"/>
</dbReference>
<name>A0A9J8A1W6_CYPCA</name>
<dbReference type="GO" id="GO:0003676">
    <property type="term" value="F:nucleic acid binding"/>
    <property type="evidence" value="ECO:0007669"/>
    <property type="project" value="InterPro"/>
</dbReference>
<dbReference type="AlphaFoldDB" id="A0A9J8A1W6"/>
<dbReference type="InterPro" id="IPR036397">
    <property type="entry name" value="RNaseH_sf"/>
</dbReference>
<proteinExistence type="predicted"/>
<dbReference type="PANTHER" id="PTHR37984">
    <property type="entry name" value="PROTEIN CBG26694"/>
    <property type="match status" value="1"/>
</dbReference>
<sequence length="231" mass="26313">PAGLLQPLPIPQRPWSHIAIDFVTDLPSSNSFTTILTIIDHFSKSCRLVPLPKLPTAFKTAEALLQNVFRFYNLPDIVSDRGPQFTSRVWRTICQQLNINVSLTSGYHPESNGQVERCNQKLTRFLRTYCHNNQADWSRYLLWAEYAQNSFRKPATGLTPFQCVLGFQYTLHMDPNVSDSSLHHPSSSKSHKTGAIHLCSICYVFFDLLMHKSRLNLTGLSSPHFSRNFSS</sequence>
<evidence type="ECO:0000313" key="2">
    <source>
        <dbReference type="Ensembl" id="ENSCCRP00000136726.1"/>
    </source>
</evidence>
<dbReference type="Gene3D" id="3.30.420.10">
    <property type="entry name" value="Ribonuclease H-like superfamily/Ribonuclease H"/>
    <property type="match status" value="1"/>
</dbReference>
<dbReference type="GeneTree" id="ENSGT00940000176277"/>
<feature type="domain" description="Integrase catalytic" evidence="1">
    <location>
        <begin position="10"/>
        <end position="168"/>
    </location>
</feature>
<reference evidence="2" key="2">
    <citation type="submission" date="2025-09" db="UniProtKB">
        <authorList>
            <consortium name="Ensembl"/>
        </authorList>
    </citation>
    <scope>IDENTIFICATION</scope>
</reference>
<accession>A0A9J8A1W6</accession>
<evidence type="ECO:0000259" key="1">
    <source>
        <dbReference type="PROSITE" id="PS50994"/>
    </source>
</evidence>
<keyword evidence="3" id="KW-1185">Reference proteome</keyword>
<dbReference type="InterPro" id="IPR012337">
    <property type="entry name" value="RNaseH-like_sf"/>
</dbReference>
<dbReference type="FunFam" id="3.30.420.10:FF:000032">
    <property type="entry name" value="Retrovirus-related Pol polyprotein from transposon 297-like Protein"/>
    <property type="match status" value="1"/>
</dbReference>
<protein>
    <recommendedName>
        <fullName evidence="1">Integrase catalytic domain-containing protein</fullName>
    </recommendedName>
</protein>
<dbReference type="OMA" id="FWINNTT"/>
<dbReference type="Pfam" id="PF00665">
    <property type="entry name" value="rve"/>
    <property type="match status" value="1"/>
</dbReference>
<dbReference type="InterPro" id="IPR001584">
    <property type="entry name" value="Integrase_cat-core"/>
</dbReference>
<dbReference type="Ensembl" id="ENSCCRT00000129308.1">
    <property type="protein sequence ID" value="ENSCCRP00000136726.1"/>
    <property type="gene ID" value="ENSCCRG00000072039.1"/>
</dbReference>
<dbReference type="GO" id="GO:0015074">
    <property type="term" value="P:DNA integration"/>
    <property type="evidence" value="ECO:0007669"/>
    <property type="project" value="InterPro"/>
</dbReference>
<dbReference type="InterPro" id="IPR050951">
    <property type="entry name" value="Retrovirus_Pol_polyprotein"/>
</dbReference>
<dbReference type="SUPFAM" id="SSF53098">
    <property type="entry name" value="Ribonuclease H-like"/>
    <property type="match status" value="1"/>
</dbReference>